<proteinExistence type="predicted"/>
<reference evidence="2" key="1">
    <citation type="submission" date="2023-03" db="EMBL/GenBank/DDBJ databases">
        <title>Massive genome expansion in bonnet fungi (Mycena s.s.) driven by repeated elements and novel gene families across ecological guilds.</title>
        <authorList>
            <consortium name="Lawrence Berkeley National Laboratory"/>
            <person name="Harder C.B."/>
            <person name="Miyauchi S."/>
            <person name="Viragh M."/>
            <person name="Kuo A."/>
            <person name="Thoen E."/>
            <person name="Andreopoulos B."/>
            <person name="Lu D."/>
            <person name="Skrede I."/>
            <person name="Drula E."/>
            <person name="Henrissat B."/>
            <person name="Morin E."/>
            <person name="Kohler A."/>
            <person name="Barry K."/>
            <person name="LaButti K."/>
            <person name="Morin E."/>
            <person name="Salamov A."/>
            <person name="Lipzen A."/>
            <person name="Mereny Z."/>
            <person name="Hegedus B."/>
            <person name="Baldrian P."/>
            <person name="Stursova M."/>
            <person name="Weitz H."/>
            <person name="Taylor A."/>
            <person name="Grigoriev I.V."/>
            <person name="Nagy L.G."/>
            <person name="Martin F."/>
            <person name="Kauserud H."/>
        </authorList>
    </citation>
    <scope>NUCLEOTIDE SEQUENCE</scope>
    <source>
        <strain evidence="2">CBHHK182m</strain>
    </source>
</reference>
<dbReference type="Proteomes" id="UP001215598">
    <property type="component" value="Unassembled WGS sequence"/>
</dbReference>
<feature type="region of interest" description="Disordered" evidence="1">
    <location>
        <begin position="1"/>
        <end position="28"/>
    </location>
</feature>
<evidence type="ECO:0000256" key="1">
    <source>
        <dbReference type="SAM" id="MobiDB-lite"/>
    </source>
</evidence>
<feature type="region of interest" description="Disordered" evidence="1">
    <location>
        <begin position="317"/>
        <end position="397"/>
    </location>
</feature>
<comment type="caution">
    <text evidence="2">The sequence shown here is derived from an EMBL/GenBank/DDBJ whole genome shotgun (WGS) entry which is preliminary data.</text>
</comment>
<evidence type="ECO:0000313" key="2">
    <source>
        <dbReference type="EMBL" id="KAJ7735765.1"/>
    </source>
</evidence>
<keyword evidence="3" id="KW-1185">Reference proteome</keyword>
<evidence type="ECO:0000313" key="3">
    <source>
        <dbReference type="Proteomes" id="UP001215598"/>
    </source>
</evidence>
<dbReference type="EMBL" id="JARKIB010000125">
    <property type="protein sequence ID" value="KAJ7735765.1"/>
    <property type="molecule type" value="Genomic_DNA"/>
</dbReference>
<gene>
    <name evidence="2" type="ORF">B0H16DRAFT_1892188</name>
</gene>
<organism evidence="2 3">
    <name type="scientific">Mycena metata</name>
    <dbReference type="NCBI Taxonomy" id="1033252"/>
    <lineage>
        <taxon>Eukaryota</taxon>
        <taxon>Fungi</taxon>
        <taxon>Dikarya</taxon>
        <taxon>Basidiomycota</taxon>
        <taxon>Agaricomycotina</taxon>
        <taxon>Agaricomycetes</taxon>
        <taxon>Agaricomycetidae</taxon>
        <taxon>Agaricales</taxon>
        <taxon>Marasmiineae</taxon>
        <taxon>Mycenaceae</taxon>
        <taxon>Mycena</taxon>
    </lineage>
</organism>
<dbReference type="AlphaFoldDB" id="A0AAD7I6W5"/>
<name>A0AAD7I6W5_9AGAR</name>
<evidence type="ECO:0008006" key="4">
    <source>
        <dbReference type="Google" id="ProtNLM"/>
    </source>
</evidence>
<protein>
    <recommendedName>
        <fullName evidence="4">Protein kinase domain-containing protein</fullName>
    </recommendedName>
</protein>
<feature type="compositionally biased region" description="Acidic residues" evidence="1">
    <location>
        <begin position="16"/>
        <end position="27"/>
    </location>
</feature>
<accession>A0AAD7I6W5</accession>
<sequence length="397" mass="43319">MLGQPLTVSPDHSDSESDSASDSTLEDLDAHPAWAHGYPLQRVARYGSVDRMSAGSPSSSSGASDASLTSSIVYDIDFEQLVDDLLAEDPCPISETKDTVAVAASTTEANDSLMIKCLPASSDELIILLRLNHPDLREDPWNPAPHILCAVTRDERVFLCLRRLVEFNQPPLQIVSNYIDFFRQVLEGLTFLHEHSIAQLSCLDLSSYMVDLGHTTSSASDSVESFDRTRYPVRYYFTNLEHASEFESRVNPAFRKDVEDCAIMMGNLATAVPSISRKLNTLVNAMRTGTFDSDASRKLFEALCKALPADVFDIRVGPSGSNRDDQGPMVIASPATATPDPRSGVQHDKGPLQAISIPRKPKSTTLSPRARSRSPPPGFGRVRARSTEPPIGLETGD</sequence>